<dbReference type="PRINTS" id="PR01874">
    <property type="entry name" value="DNAREPAIRADA"/>
</dbReference>
<dbReference type="SUPFAM" id="SSF52540">
    <property type="entry name" value="P-loop containing nucleoside triphosphate hydrolases"/>
    <property type="match status" value="1"/>
</dbReference>
<proteinExistence type="predicted"/>
<accession>B6YWB4</accession>
<dbReference type="PANTHER" id="PTHR43637:SF1">
    <property type="entry name" value="UPF0273 PROTEIN TM_0370"/>
    <property type="match status" value="1"/>
</dbReference>
<evidence type="ECO:0000256" key="1">
    <source>
        <dbReference type="ARBA" id="ARBA00022741"/>
    </source>
</evidence>
<dbReference type="KEGG" id="ton:TON_0889"/>
<dbReference type="Proteomes" id="UP000002727">
    <property type="component" value="Chromosome"/>
</dbReference>
<dbReference type="InterPro" id="IPR027417">
    <property type="entry name" value="P-loop_NTPase"/>
</dbReference>
<dbReference type="STRING" id="523850.TON_0889"/>
<keyword evidence="2" id="KW-0067">ATP-binding</keyword>
<organism evidence="4 5">
    <name type="scientific">Thermococcus onnurineus (strain NA1)</name>
    <dbReference type="NCBI Taxonomy" id="523850"/>
    <lineage>
        <taxon>Archaea</taxon>
        <taxon>Methanobacteriati</taxon>
        <taxon>Methanobacteriota</taxon>
        <taxon>Thermococci</taxon>
        <taxon>Thermococcales</taxon>
        <taxon>Thermococcaceae</taxon>
        <taxon>Thermococcus</taxon>
    </lineage>
</organism>
<evidence type="ECO:0000256" key="2">
    <source>
        <dbReference type="ARBA" id="ARBA00022840"/>
    </source>
</evidence>
<sequence>MERISTGIKGLDKMLEGGLIPGRTYLVKGGPGTGKTTLTIQFLTEGVKNGEDVLYVTLEESLKTLKEDMSKLGFNLDDPKFDAIDATPVTDKAHNIFAGTFYETFGKSFEKLTSAIQDKVKSKHYSRVAIDPLTMLKLTVKDELDYRTTFIGFLKSLSELGATVILTSDLKTSDVEEYLVSGVIELKTLEVNGRLLRGIMIRKFRGSSFDEQIRPYRITTGGIKVYNNENIFVE</sequence>
<dbReference type="InterPro" id="IPR014774">
    <property type="entry name" value="KaiC-like_dom"/>
</dbReference>
<dbReference type="GO" id="GO:0005524">
    <property type="term" value="F:ATP binding"/>
    <property type="evidence" value="ECO:0007669"/>
    <property type="project" value="UniProtKB-KW"/>
</dbReference>
<dbReference type="EMBL" id="CP000855">
    <property type="protein sequence ID" value="ACJ16377.1"/>
    <property type="molecule type" value="Genomic_DNA"/>
</dbReference>
<gene>
    <name evidence="4" type="ordered locus">TON_0889</name>
</gene>
<dbReference type="Gene3D" id="3.40.50.300">
    <property type="entry name" value="P-loop containing nucleotide triphosphate hydrolases"/>
    <property type="match status" value="1"/>
</dbReference>
<dbReference type="PATRIC" id="fig|523850.10.peg.897"/>
<dbReference type="PROSITE" id="PS51146">
    <property type="entry name" value="KAIC"/>
    <property type="match status" value="1"/>
</dbReference>
<evidence type="ECO:0000313" key="4">
    <source>
        <dbReference type="EMBL" id="ACJ16377.1"/>
    </source>
</evidence>
<dbReference type="InterPro" id="IPR010624">
    <property type="entry name" value="KaiC_dom"/>
</dbReference>
<feature type="domain" description="KaiC" evidence="3">
    <location>
        <begin position="2"/>
        <end position="234"/>
    </location>
</feature>
<name>B6YWB4_THEON</name>
<dbReference type="AlphaFoldDB" id="B6YWB4"/>
<protein>
    <submittedName>
        <fullName evidence="4">ATPase</fullName>
    </submittedName>
</protein>
<keyword evidence="5" id="KW-1185">Reference proteome</keyword>
<dbReference type="eggNOG" id="arCOG01171">
    <property type="taxonomic scope" value="Archaea"/>
</dbReference>
<dbReference type="PANTHER" id="PTHR43637">
    <property type="entry name" value="UPF0273 PROTEIN TM_0370"/>
    <property type="match status" value="1"/>
</dbReference>
<keyword evidence="1" id="KW-0547">Nucleotide-binding</keyword>
<dbReference type="HOGENOM" id="CLU_023669_2_2_2"/>
<reference evidence="4 5" key="1">
    <citation type="journal article" date="2008" name="J. Bacteriol.">
        <title>The complete genome sequence of Thermococcus onnurineus NA1 reveals a mixed heterotrophic and carboxydotrophic metabolism.</title>
        <authorList>
            <person name="Lee H.S."/>
            <person name="Kang S.G."/>
            <person name="Bae S.S."/>
            <person name="Lim J.K."/>
            <person name="Cho Y."/>
            <person name="Kim Y.J."/>
            <person name="Jeon J.H."/>
            <person name="Cha S.S."/>
            <person name="Kwon K.K."/>
            <person name="Kim H.T."/>
            <person name="Park C.J."/>
            <person name="Lee H.W."/>
            <person name="Kim S.I."/>
            <person name="Chun J."/>
            <person name="Colwell R.R."/>
            <person name="Kim S.J."/>
            <person name="Lee J.H."/>
        </authorList>
    </citation>
    <scope>NUCLEOTIDE SEQUENCE [LARGE SCALE GENOMIC DNA]</scope>
    <source>
        <strain evidence="4 5">NA1</strain>
    </source>
</reference>
<dbReference type="OrthoDB" id="49590at2157"/>
<evidence type="ECO:0000259" key="3">
    <source>
        <dbReference type="PROSITE" id="PS51146"/>
    </source>
</evidence>
<dbReference type="Pfam" id="PF06745">
    <property type="entry name" value="ATPase"/>
    <property type="match status" value="1"/>
</dbReference>
<evidence type="ECO:0000313" key="5">
    <source>
        <dbReference type="Proteomes" id="UP000002727"/>
    </source>
</evidence>
<dbReference type="GeneID" id="7017192"/>
<dbReference type="RefSeq" id="WP_012571849.1">
    <property type="nucleotide sequence ID" value="NC_011529.1"/>
</dbReference>